<keyword evidence="2" id="KW-0479">Metal-binding</keyword>
<dbReference type="GO" id="GO:0030198">
    <property type="term" value="P:extracellular matrix organization"/>
    <property type="evidence" value="ECO:0007669"/>
    <property type="project" value="TreeGrafter"/>
</dbReference>
<keyword evidence="3" id="KW-0378">Hydrolase</keyword>
<dbReference type="InterPro" id="IPR021190">
    <property type="entry name" value="Pept_M10A"/>
</dbReference>
<keyword evidence="5" id="KW-0482">Metalloprotease</keyword>
<feature type="domain" description="Peptidase metallopeptidase" evidence="7">
    <location>
        <begin position="40"/>
        <end position="205"/>
    </location>
</feature>
<evidence type="ECO:0000256" key="5">
    <source>
        <dbReference type="ARBA" id="ARBA00023049"/>
    </source>
</evidence>
<dbReference type="Pfam" id="PF13946">
    <property type="entry name" value="DUF4214"/>
    <property type="match status" value="1"/>
</dbReference>
<dbReference type="GO" id="GO:0008270">
    <property type="term" value="F:zinc ion binding"/>
    <property type="evidence" value="ECO:0007669"/>
    <property type="project" value="InterPro"/>
</dbReference>
<dbReference type="InterPro" id="IPR021655">
    <property type="entry name" value="Put_metal-bd"/>
</dbReference>
<evidence type="ECO:0000256" key="2">
    <source>
        <dbReference type="ARBA" id="ARBA00022723"/>
    </source>
</evidence>
<evidence type="ECO:0000259" key="7">
    <source>
        <dbReference type="SMART" id="SM00235"/>
    </source>
</evidence>
<evidence type="ECO:0000313" key="8">
    <source>
        <dbReference type="EMBL" id="CCK79590.1"/>
    </source>
</evidence>
<dbReference type="SUPFAM" id="SSF55486">
    <property type="entry name" value="Metalloproteases ('zincins'), catalytic domain"/>
    <property type="match status" value="1"/>
</dbReference>
<evidence type="ECO:0000256" key="3">
    <source>
        <dbReference type="ARBA" id="ARBA00022801"/>
    </source>
</evidence>
<dbReference type="InterPro" id="IPR038255">
    <property type="entry name" value="PBS_linker_sf"/>
</dbReference>
<dbReference type="InterPro" id="IPR001818">
    <property type="entry name" value="Pept_M10_metallopeptidase"/>
</dbReference>
<dbReference type="OrthoDB" id="5506679at2"/>
<feature type="region of interest" description="Disordered" evidence="6">
    <location>
        <begin position="214"/>
        <end position="233"/>
    </location>
</feature>
<protein>
    <submittedName>
        <fullName evidence="8">Putative peptidase, M12A family</fullName>
    </submittedName>
</protein>
<keyword evidence="4" id="KW-0862">Zinc</keyword>
<dbReference type="STRING" id="651182.TOL2_C14270"/>
<dbReference type="Pfam" id="PF00413">
    <property type="entry name" value="Peptidase_M10"/>
    <property type="match status" value="1"/>
</dbReference>
<dbReference type="Gene3D" id="3.40.390.10">
    <property type="entry name" value="Collagenase (Catalytic Domain)"/>
    <property type="match status" value="1"/>
</dbReference>
<dbReference type="HOGENOM" id="CLU_646776_0_0_7"/>
<reference evidence="8 9" key="1">
    <citation type="journal article" date="2013" name="Environ. Microbiol.">
        <title>Complete genome, catabolic sub-proteomes and key-metabolites of Desulfobacula toluolica Tol2, a marine, aromatic compound-degrading, sulfate-reducing bacterium.</title>
        <authorList>
            <person name="Wohlbrand L."/>
            <person name="Jacob J.H."/>
            <person name="Kube M."/>
            <person name="Mussmann M."/>
            <person name="Jarling R."/>
            <person name="Beck A."/>
            <person name="Amann R."/>
            <person name="Wilkes H."/>
            <person name="Reinhardt R."/>
            <person name="Rabus R."/>
        </authorList>
    </citation>
    <scope>NUCLEOTIDE SEQUENCE [LARGE SCALE GENOMIC DNA]</scope>
    <source>
        <strain evidence="9">DSM 7467 / Tol2</strain>
    </source>
</reference>
<dbReference type="KEGG" id="dto:TOL2_C14270"/>
<evidence type="ECO:0000256" key="6">
    <source>
        <dbReference type="SAM" id="MobiDB-lite"/>
    </source>
</evidence>
<dbReference type="GO" id="GO:0030574">
    <property type="term" value="P:collagen catabolic process"/>
    <property type="evidence" value="ECO:0007669"/>
    <property type="project" value="TreeGrafter"/>
</dbReference>
<proteinExistence type="predicted"/>
<dbReference type="GO" id="GO:0004222">
    <property type="term" value="F:metalloendopeptidase activity"/>
    <property type="evidence" value="ECO:0007669"/>
    <property type="project" value="InterPro"/>
</dbReference>
<name>K0NFB9_DESTT</name>
<dbReference type="PANTHER" id="PTHR10201:SF323">
    <property type="entry name" value="MATRIX METALLOPROTEINASE-21"/>
    <property type="match status" value="1"/>
</dbReference>
<feature type="compositionally biased region" description="Polar residues" evidence="6">
    <location>
        <begin position="220"/>
        <end position="233"/>
    </location>
</feature>
<dbReference type="RefSeq" id="WP_014956936.1">
    <property type="nucleotide sequence ID" value="NC_018645.1"/>
</dbReference>
<evidence type="ECO:0000256" key="1">
    <source>
        <dbReference type="ARBA" id="ARBA00022670"/>
    </source>
</evidence>
<evidence type="ECO:0000313" key="9">
    <source>
        <dbReference type="Proteomes" id="UP000007347"/>
    </source>
</evidence>
<dbReference type="SMART" id="SM00235">
    <property type="entry name" value="ZnMc"/>
    <property type="match status" value="1"/>
</dbReference>
<keyword evidence="9" id="KW-1185">Reference proteome</keyword>
<dbReference type="AlphaFoldDB" id="K0NFB9"/>
<keyword evidence="1" id="KW-0645">Protease</keyword>
<dbReference type="PANTHER" id="PTHR10201">
    <property type="entry name" value="MATRIX METALLOPROTEINASE"/>
    <property type="match status" value="1"/>
</dbReference>
<evidence type="ECO:0000256" key="4">
    <source>
        <dbReference type="ARBA" id="ARBA00022833"/>
    </source>
</evidence>
<accession>K0NFB9</accession>
<gene>
    <name evidence="8" type="ordered locus">TOL2_C14270</name>
</gene>
<organism evidence="8 9">
    <name type="scientific">Desulfobacula toluolica (strain DSM 7467 / Tol2)</name>
    <dbReference type="NCBI Taxonomy" id="651182"/>
    <lineage>
        <taxon>Bacteria</taxon>
        <taxon>Pseudomonadati</taxon>
        <taxon>Thermodesulfobacteriota</taxon>
        <taxon>Desulfobacteria</taxon>
        <taxon>Desulfobacterales</taxon>
        <taxon>Desulfobacteraceae</taxon>
        <taxon>Desulfobacula</taxon>
    </lineage>
</organism>
<dbReference type="InterPro" id="IPR006026">
    <property type="entry name" value="Peptidase_Metallo"/>
</dbReference>
<dbReference type="GO" id="GO:0006508">
    <property type="term" value="P:proteolysis"/>
    <property type="evidence" value="ECO:0007669"/>
    <property type="project" value="UniProtKB-KW"/>
</dbReference>
<dbReference type="InterPro" id="IPR024079">
    <property type="entry name" value="MetalloPept_cat_dom_sf"/>
</dbReference>
<dbReference type="GO" id="GO:0031012">
    <property type="term" value="C:extracellular matrix"/>
    <property type="evidence" value="ECO:0007669"/>
    <property type="project" value="InterPro"/>
</dbReference>
<dbReference type="Gene3D" id="1.10.3130.20">
    <property type="entry name" value="Phycobilisome linker domain"/>
    <property type="match status" value="1"/>
</dbReference>
<dbReference type="EMBL" id="FO203503">
    <property type="protein sequence ID" value="CCK79590.1"/>
    <property type="molecule type" value="Genomic_DNA"/>
</dbReference>
<sequence>MSKISNFCPIKALKNKPLLACLLSLVVFICVSTTYAYQLGNTKWPQPTTTFYVDIPGQNGLWNDSFEGAMYEWNVATIFQFYIVPGTYSDPCDPDDDRNGVSFSSTLCGDDWGAATLAVCTIWTVGSTISETDIVFNSNESWNVYSTSWKYSVNDFRRVAVHELGHALGLYHEDSGPVSIMRTYAGDITIPQQDDINGVAALYGGSATYYRDHDGDGYGNPNNSTESTTQPSGYVTDHTDCNDYNASIHPVAYEIRGDGIDQDCDGFDDEMLFSEASQRLVTEIFVATFERAPAYGGLMYWVDAIETSLFTIDQVTQSFFDQPETKDKFPEGSSNSQFITTIFQNTLSRTPTAEGLAYWVGALDQGALRRDQAIMAVINGAKAATGDPADAAMLTKKTEIGILFANSGLGTSTNNENFMDWAKNIIRLATSSDFHMEEAEEYIAQLLSENADN</sequence>
<dbReference type="Proteomes" id="UP000007347">
    <property type="component" value="Chromosome"/>
</dbReference>
<dbReference type="Pfam" id="PF11617">
    <property type="entry name" value="Cu-binding_MopE"/>
    <property type="match status" value="1"/>
</dbReference>
<dbReference type="PRINTS" id="PR00138">
    <property type="entry name" value="MATRIXIN"/>
</dbReference>
<dbReference type="InterPro" id="IPR025282">
    <property type="entry name" value="DUF4214"/>
</dbReference>